<dbReference type="EMBL" id="JBHUOX010000010">
    <property type="protein sequence ID" value="MFD3001599.1"/>
    <property type="molecule type" value="Genomic_DNA"/>
</dbReference>
<comment type="caution">
    <text evidence="2">The sequence shown here is derived from an EMBL/GenBank/DDBJ whole genome shotgun (WGS) entry which is preliminary data.</text>
</comment>
<dbReference type="Proteomes" id="UP001597641">
    <property type="component" value="Unassembled WGS sequence"/>
</dbReference>
<reference evidence="3" key="1">
    <citation type="journal article" date="2019" name="Int. J. Syst. Evol. Microbiol.">
        <title>The Global Catalogue of Microorganisms (GCM) 10K type strain sequencing project: providing services to taxonomists for standard genome sequencing and annotation.</title>
        <authorList>
            <consortium name="The Broad Institute Genomics Platform"/>
            <consortium name="The Broad Institute Genome Sequencing Center for Infectious Disease"/>
            <person name="Wu L."/>
            <person name="Ma J."/>
        </authorList>
    </citation>
    <scope>NUCLEOTIDE SEQUENCE [LARGE SCALE GENOMIC DNA]</scope>
    <source>
        <strain evidence="3">KCTC 23984</strain>
    </source>
</reference>
<keyword evidence="3" id="KW-1185">Reference proteome</keyword>
<feature type="transmembrane region" description="Helical" evidence="1">
    <location>
        <begin position="43"/>
        <end position="64"/>
    </location>
</feature>
<keyword evidence="1" id="KW-0812">Transmembrane</keyword>
<sequence>MENRFDRKTGYVFGGASSFWFVFVAISLAVWLSPLFMEQQDSLTRTILVGMGALLLGLCLRFSYNGTQIDPEKKRIRE</sequence>
<keyword evidence="1" id="KW-1133">Transmembrane helix</keyword>
<dbReference type="RefSeq" id="WP_377485854.1">
    <property type="nucleotide sequence ID" value="NZ_JBHUOX010000010.1"/>
</dbReference>
<organism evidence="2 3">
    <name type="scientific">Pontibacter toksunensis</name>
    <dbReference type="NCBI Taxonomy" id="1332631"/>
    <lineage>
        <taxon>Bacteria</taxon>
        <taxon>Pseudomonadati</taxon>
        <taxon>Bacteroidota</taxon>
        <taxon>Cytophagia</taxon>
        <taxon>Cytophagales</taxon>
        <taxon>Hymenobacteraceae</taxon>
        <taxon>Pontibacter</taxon>
    </lineage>
</organism>
<proteinExistence type="predicted"/>
<accession>A0ABW6BXC3</accession>
<evidence type="ECO:0000313" key="3">
    <source>
        <dbReference type="Proteomes" id="UP001597641"/>
    </source>
</evidence>
<gene>
    <name evidence="2" type="ORF">ACFS7Z_14605</name>
</gene>
<keyword evidence="1" id="KW-0472">Membrane</keyword>
<feature type="transmembrane region" description="Helical" evidence="1">
    <location>
        <begin position="12"/>
        <end position="31"/>
    </location>
</feature>
<evidence type="ECO:0000313" key="2">
    <source>
        <dbReference type="EMBL" id="MFD3001599.1"/>
    </source>
</evidence>
<name>A0ABW6BXC3_9BACT</name>
<evidence type="ECO:0000256" key="1">
    <source>
        <dbReference type="SAM" id="Phobius"/>
    </source>
</evidence>
<protein>
    <submittedName>
        <fullName evidence="2">Uncharacterized protein</fullName>
    </submittedName>
</protein>